<protein>
    <recommendedName>
        <fullName evidence="4">Transcription factor CBF/NF-Y/archaeal histone domain-containing protein</fullName>
    </recommendedName>
</protein>
<dbReference type="GO" id="GO:0046982">
    <property type="term" value="F:protein heterodimerization activity"/>
    <property type="evidence" value="ECO:0007669"/>
    <property type="project" value="InterPro"/>
</dbReference>
<evidence type="ECO:0000256" key="1">
    <source>
        <dbReference type="ARBA" id="ARBA00004123"/>
    </source>
</evidence>
<feature type="compositionally biased region" description="Low complexity" evidence="3">
    <location>
        <begin position="43"/>
        <end position="59"/>
    </location>
</feature>
<evidence type="ECO:0000256" key="3">
    <source>
        <dbReference type="SAM" id="MobiDB-lite"/>
    </source>
</evidence>
<dbReference type="SUPFAM" id="SSF47113">
    <property type="entry name" value="Histone-fold"/>
    <property type="match status" value="1"/>
</dbReference>
<dbReference type="InterPro" id="IPR050568">
    <property type="entry name" value="Transcr_DNA_Rep_Reg"/>
</dbReference>
<dbReference type="CDD" id="cd22906">
    <property type="entry name" value="HFD_DRAP1"/>
    <property type="match status" value="1"/>
</dbReference>
<keyword evidence="6" id="KW-1185">Reference proteome</keyword>
<dbReference type="EMBL" id="CANTUO010000004">
    <property type="protein sequence ID" value="CAI5759479.1"/>
    <property type="molecule type" value="Genomic_DNA"/>
</dbReference>
<comment type="caution">
    <text evidence="5">The sequence shown here is derived from an EMBL/GenBank/DDBJ whole genome shotgun (WGS) entry which is preliminary data.</text>
</comment>
<comment type="subcellular location">
    <subcellularLocation>
        <location evidence="1">Nucleus</location>
    </subcellularLocation>
</comment>
<dbReference type="PANTHER" id="PTHR10252">
    <property type="entry name" value="HISTONE-LIKE TRANSCRIPTION FACTOR CCAAT-RELATED"/>
    <property type="match status" value="1"/>
</dbReference>
<name>A0A9W4XBH7_9ASCO</name>
<gene>
    <name evidence="5" type="ORF">CANVERA_P3992</name>
</gene>
<dbReference type="PANTHER" id="PTHR10252:SF5">
    <property type="entry name" value="DR1-ASSOCIATED COREPRESSOR"/>
    <property type="match status" value="1"/>
</dbReference>
<sequence>MSNLQSLINHDDDYDYNYIPKKELKPQVKQEPLPLPPTHQGYQQQQQQQQQQQEEQPQSSPSPPISSSDIKSEDLPSSVSEEQILESFERIKTHFPAARIKKIMQSDEEIGKVAQATPIIVGRALEIFMANLVESSILEAKKQGVKRIGVNHIKAAIDNNEKFDFLVDIVKK</sequence>
<evidence type="ECO:0000256" key="2">
    <source>
        <dbReference type="ARBA" id="ARBA00023242"/>
    </source>
</evidence>
<organism evidence="5 6">
    <name type="scientific">Candida verbasci</name>
    <dbReference type="NCBI Taxonomy" id="1227364"/>
    <lineage>
        <taxon>Eukaryota</taxon>
        <taxon>Fungi</taxon>
        <taxon>Dikarya</taxon>
        <taxon>Ascomycota</taxon>
        <taxon>Saccharomycotina</taxon>
        <taxon>Pichiomycetes</taxon>
        <taxon>Debaryomycetaceae</taxon>
        <taxon>Candida/Lodderomyces clade</taxon>
        <taxon>Candida</taxon>
    </lineage>
</organism>
<dbReference type="AlphaFoldDB" id="A0A9W4XBH7"/>
<accession>A0A9W4XBH7</accession>
<dbReference type="InterPro" id="IPR003958">
    <property type="entry name" value="CBFA_NFYB_domain"/>
</dbReference>
<proteinExistence type="predicted"/>
<dbReference type="OrthoDB" id="653904at2759"/>
<dbReference type="Gene3D" id="1.10.20.10">
    <property type="entry name" value="Histone, subunit A"/>
    <property type="match status" value="1"/>
</dbReference>
<keyword evidence="2" id="KW-0539">Nucleus</keyword>
<evidence type="ECO:0000259" key="4">
    <source>
        <dbReference type="Pfam" id="PF00808"/>
    </source>
</evidence>
<dbReference type="GO" id="GO:0001046">
    <property type="term" value="F:core promoter sequence-specific DNA binding"/>
    <property type="evidence" value="ECO:0007669"/>
    <property type="project" value="TreeGrafter"/>
</dbReference>
<evidence type="ECO:0000313" key="5">
    <source>
        <dbReference type="EMBL" id="CAI5759479.1"/>
    </source>
</evidence>
<evidence type="ECO:0000313" key="6">
    <source>
        <dbReference type="Proteomes" id="UP001152885"/>
    </source>
</evidence>
<dbReference type="Proteomes" id="UP001152885">
    <property type="component" value="Unassembled WGS sequence"/>
</dbReference>
<dbReference type="GO" id="GO:0016251">
    <property type="term" value="F:RNA polymerase II general transcription initiation factor activity"/>
    <property type="evidence" value="ECO:0007669"/>
    <property type="project" value="TreeGrafter"/>
</dbReference>
<reference evidence="5" key="1">
    <citation type="submission" date="2022-12" db="EMBL/GenBank/DDBJ databases">
        <authorList>
            <person name="Brejova B."/>
        </authorList>
    </citation>
    <scope>NUCLEOTIDE SEQUENCE</scope>
</reference>
<feature type="domain" description="Transcription factor CBF/NF-Y/archaeal histone" evidence="4">
    <location>
        <begin position="94"/>
        <end position="157"/>
    </location>
</feature>
<dbReference type="GO" id="GO:0017054">
    <property type="term" value="C:negative cofactor 2 complex"/>
    <property type="evidence" value="ECO:0007669"/>
    <property type="project" value="TreeGrafter"/>
</dbReference>
<dbReference type="InterPro" id="IPR009072">
    <property type="entry name" value="Histone-fold"/>
</dbReference>
<feature type="region of interest" description="Disordered" evidence="3">
    <location>
        <begin position="1"/>
        <end position="83"/>
    </location>
</feature>
<dbReference type="Pfam" id="PF00808">
    <property type="entry name" value="CBFD_NFYB_HMF"/>
    <property type="match status" value="1"/>
</dbReference>